<comment type="caution">
    <text evidence="1">Lacks conserved residue(s) required for the propagation of feature annotation.</text>
</comment>
<evidence type="ECO:0000259" key="3">
    <source>
        <dbReference type="PROSITE" id="PS50095"/>
    </source>
</evidence>
<dbReference type="InterPro" id="IPR052970">
    <property type="entry name" value="Inner_ear_hair_cell_LOXHD"/>
</dbReference>
<feature type="domain" description="PLAT" evidence="3">
    <location>
        <begin position="684"/>
        <end position="799"/>
    </location>
</feature>
<feature type="region of interest" description="Disordered" evidence="2">
    <location>
        <begin position="1792"/>
        <end position="1827"/>
    </location>
</feature>
<feature type="domain" description="PLAT" evidence="3">
    <location>
        <begin position="811"/>
        <end position="930"/>
    </location>
</feature>
<feature type="compositionally biased region" description="Polar residues" evidence="2">
    <location>
        <begin position="1"/>
        <end position="22"/>
    </location>
</feature>
<reference evidence="4 5" key="1">
    <citation type="submission" date="2022-05" db="EMBL/GenBank/DDBJ databases">
        <authorList>
            <consortium name="Genoscope - CEA"/>
            <person name="William W."/>
        </authorList>
    </citation>
    <scope>NUCLEOTIDE SEQUENCE [LARGE SCALE GENOMIC DNA]</scope>
</reference>
<dbReference type="Pfam" id="PF01477">
    <property type="entry name" value="PLAT"/>
    <property type="match status" value="17"/>
</dbReference>
<gene>
    <name evidence="4" type="ORF">PMEA_00007494</name>
</gene>
<dbReference type="Gene3D" id="2.60.60.20">
    <property type="entry name" value="PLAT/LH2 domain"/>
    <property type="match status" value="1"/>
</dbReference>
<keyword evidence="5" id="KW-1185">Reference proteome</keyword>
<sequence>MQSSEAVKSVFQDTHLLSTSLNRPEPTRYTKTTTNQRPRPVSAPPASQQPRWRHPNSPEPKRARKFHVSLYHTPFESKTSKKAPFAPRATIGGSSTLRGKDFSPATYNSLSDPHLNPYFSRKFGKSASLRESGPSKTRGRRSTSGKTKKKGGVTFKTIVKTGAKRNGGTDAKVFAEFRGTKGKFTRQLTHQMDSAVPSAFIATLPPFQFHSGSTETFTVKGPDIGDLIQLIIQHDGRERKQGWFLDEIQVTNPQKSKSWTFPCYQWLSLYESDCQVKRCLKPLVHKKAEKVVYVIEVYTGDKAGAGTDAHVFITLYGKRGQAPKTQLISRTDDAFERKKKDVFKIKTTDLGSLKKLTVEHDSFGFSPGWFLDKIIVYCREREDQKFYFPCNQWLAKDEGDGMTRRQLTASTDSSAVFQGHRYLVHTYTGDKRGAGTDANVVITIFGEDGDSGEKKLDNARNNFERGKKDSFKVICGTSLGRLTKIRIGHDNSGLGPGWFLNKATVEDPSTGEAVGFPCRRWFAKNEDDGQISRELIRADAKDGDLVVDKGIPYHIHVTTGDVRNASTNARVYVILHGGEDGENNSGKLWLQNEEKDNFQRGRTDIFTVETAEMLSPLHHLSIGHDNSGLGAGWHCEKVVVDCPSSGDQQVFLCQKWLADDEGDQLIERDLFESEDMRLKRRPKTVWNVWLWTSDMRGAGTDANVFMTLYGDKGKTDEVPLGNATDNFEQGQLDKFKVELTRVGKPYKLRIRHDNSKAFSDWHLEKIQMENVKSSIKCSYKCNRWLSKSEDDHQIIRELPAIIQGKEPLPVYVYHVYVHTGDKRGAGTNANIFFNIFGELGDTGDRPLEESKTNRNKFERNQVDEFLIEAVSLKTLEKVRVGHDSTGPGSGWFLDKVVIKDPEDNTKEYVFPCNRWLAKDEDDGLIVRELPLGGTSLLNTTSYLVSVRTGDVRGAGTDANVFVQIFGAKGDTGKLQLRSAENTKNKFERSRTDQFVLEAVDIGKVEMLRISHDNKGGAAGWFLDNVTVDIPSRGEHVVFPCHRWLADDEDDGKIERELYPGQQTQSNPKIPHEVTVYTGDVRGAGTNANVFLVMYGEKGKSDQFDLRNKSDNFERGQVDKFKVECEDIGQLVKIRVGHDNNGMRSAWFLEKVEIRRVKPEDKEPSKKRRNSGEVEEMSDGDEHNYLFVCNRWLARDEDDGQIVRELVPVDSSGRPRRGSLAENTYRVHVHTGDVSNAGTNSNVFICLYGEFGDSGERKLDKSETHMDKFERNNEDIFSFNCVNLGPLSKVKVWHDNSGLKSAWHLDRIEIEDKLAEEKHVFPCNRWLATSEDDGQICRELVKVDERALKLERKRTLSRKTSVISNVDGVDLEAKARITTYEVSVITGDVRGAGTNANVYVIMYGAEGDTGKVPLKTSKTFRNKFERGQTDVFTVDAKVGEIEKIRIGHDNKGGFAGWFLDKVIIDVPSLGQKAVFPCDRWLDKGKDDGQLERELFPGVDTEEAYSPYVPYEMTVFTSDVMGAGTSAHVYIVLYGSDGCTEEVMLADTSKKQKDSFKRGSTDQFVKELDNVGDVIEKIRIGHDNKGMTPGWHLDKVEVRRLKDDGESSTTYTFPCKRWLAKDEDDGSVVRELIPNKVIEESVTEDGEVETKEVDQETLELRKYKVHVFTGDVKGAGTDANVFITLYGEYGDTGERQLAKSETYSNKFERGNEDIFTLEAAELGNVFKVKLRHDNANFSPSWFVDRVDVRDLETDKLYPFVCERWLSKKKEEGKIQRTLYVKGYQGERSTLGTMSLRSLSQSSLSPRRSSRGSLASSRGSLGRSNESLPTANRSATADAIFMEEFGQGDKDAAAVREAIAYTIRVTTGDQSDAGTKAQAHIVLIGSEAATEKIPLALIQRDGFTPGLTETFSVEAVDVGEVKKVEISNNGYGADSGWFVKEVEVDVPTSGKKYFFPCNRWLSQNKEDGKVVRVLSASDDHLVTYKPHVQYEIEVYTGDVKSAGTDSTISMTMFGTDGTTPEFVLDKDESRFERGGVDLIKMDLYDVGKLLKVRIAVDGKGTRHDWFLEKIIIRNMETHCVSVFKSNQWFSKTEGDGKLVKEIPAEVDGEELLKRTSYKVNVKTGDVLGAGTDANVFMVIFGEHGDSGELALKNSETYKDKFERNHTDVFSFKNFLSLGELTKVRIWHDNKFLKANWFLESVEIINESNDEKYLFPCNRWLAKDKDDGSLVRELTCANAKKSTDSRAPTTFELTFLTSDKQHAGTTQNAWIVLEGEERKSQEYPIENSAKNKVLRRGQTDTFKFATRSLGNLTHVTLGHRRRQGSVVKGTGKETGWFLHEVIVTNPETGEKYVFPCRQWIPLSDDKNDAVRLECKSSEKPKSATIRDLQPVQYLIEVFTADVAHAGTDANVSILLYGANGDTGQRQLSKKFVNLFERGKVDDFKIEALDLGQLTRLRIEHDNKGFGAGWMLEKVDITNLTSQEKVTFPCSQWLDKKKGDGKICRDLLPLTK</sequence>
<dbReference type="SUPFAM" id="SSF49723">
    <property type="entry name" value="Lipase/lipooxygenase domain (PLAT/LH2 domain)"/>
    <property type="match status" value="17"/>
</dbReference>
<dbReference type="InterPro" id="IPR036392">
    <property type="entry name" value="PLAT/LH2_dom_sf"/>
</dbReference>
<feature type="domain" description="PLAT" evidence="3">
    <location>
        <begin position="1069"/>
        <end position="1206"/>
    </location>
</feature>
<feature type="domain" description="PLAT" evidence="3">
    <location>
        <begin position="1507"/>
        <end position="1631"/>
    </location>
</feature>
<evidence type="ECO:0000313" key="4">
    <source>
        <dbReference type="EMBL" id="CAH3117462.1"/>
    </source>
</evidence>
<feature type="domain" description="PLAT" evidence="3">
    <location>
        <begin position="2112"/>
        <end position="2231"/>
    </location>
</feature>
<dbReference type="InterPro" id="IPR001024">
    <property type="entry name" value="PLAT/LH2_dom"/>
</dbReference>
<name>A0AAU9WKU4_9CNID</name>
<feature type="domain" description="PLAT" evidence="3">
    <location>
        <begin position="2387"/>
        <end position="2503"/>
    </location>
</feature>
<feature type="domain" description="PLAT" evidence="3">
    <location>
        <begin position="1856"/>
        <end position="1972"/>
    </location>
</feature>
<dbReference type="SMART" id="SM00308">
    <property type="entry name" value="LH2"/>
    <property type="match status" value="16"/>
</dbReference>
<dbReference type="CDD" id="cd01756">
    <property type="entry name" value="PLAT_repeat"/>
    <property type="match status" value="14"/>
</dbReference>
<feature type="domain" description="PLAT" evidence="3">
    <location>
        <begin position="291"/>
        <end position="408"/>
    </location>
</feature>
<feature type="domain" description="PLAT" evidence="3">
    <location>
        <begin position="940"/>
        <end position="1058"/>
    </location>
</feature>
<feature type="region of interest" description="Disordered" evidence="2">
    <location>
        <begin position="1"/>
        <end position="152"/>
    </location>
</feature>
<feature type="compositionally biased region" description="Basic residues" evidence="2">
    <location>
        <begin position="137"/>
        <end position="151"/>
    </location>
</feature>
<comment type="caution">
    <text evidence="4">The sequence shown here is derived from an EMBL/GenBank/DDBJ whole genome shotgun (WGS) entry which is preliminary data.</text>
</comment>
<dbReference type="Gene3D" id="2.40.180.10">
    <property type="entry name" value="Catalase core domain"/>
    <property type="match status" value="16"/>
</dbReference>
<feature type="domain" description="PLAT" evidence="3">
    <location>
        <begin position="1985"/>
        <end position="2100"/>
    </location>
</feature>
<accession>A0AAU9WKU4</accession>
<protein>
    <recommendedName>
        <fullName evidence="3">PLAT domain-containing protein</fullName>
    </recommendedName>
</protein>
<feature type="domain" description="PLAT" evidence="3">
    <location>
        <begin position="551"/>
        <end position="671"/>
    </location>
</feature>
<dbReference type="EMBL" id="CALNXJ010000016">
    <property type="protein sequence ID" value="CAH3117462.1"/>
    <property type="molecule type" value="Genomic_DNA"/>
</dbReference>
<dbReference type="Proteomes" id="UP001159428">
    <property type="component" value="Unassembled WGS sequence"/>
</dbReference>
<feature type="domain" description="PLAT" evidence="3">
    <location>
        <begin position="420"/>
        <end position="536"/>
    </location>
</feature>
<evidence type="ECO:0000313" key="5">
    <source>
        <dbReference type="Proteomes" id="UP001159428"/>
    </source>
</evidence>
<organism evidence="4 5">
    <name type="scientific">Pocillopora meandrina</name>
    <dbReference type="NCBI Taxonomy" id="46732"/>
    <lineage>
        <taxon>Eukaryota</taxon>
        <taxon>Metazoa</taxon>
        <taxon>Cnidaria</taxon>
        <taxon>Anthozoa</taxon>
        <taxon>Hexacorallia</taxon>
        <taxon>Scleractinia</taxon>
        <taxon>Astrocoeniina</taxon>
        <taxon>Pocilloporidae</taxon>
        <taxon>Pocillopora</taxon>
    </lineage>
</organism>
<feature type="domain" description="PLAT" evidence="3">
    <location>
        <begin position="1659"/>
        <end position="1777"/>
    </location>
</feature>
<dbReference type="PANTHER" id="PTHR45901:SF7">
    <property type="entry name" value="OXYGEN-REGULATED PROTEIN 1"/>
    <property type="match status" value="1"/>
</dbReference>
<feature type="domain" description="PLAT" evidence="3">
    <location>
        <begin position="153"/>
        <end position="281"/>
    </location>
</feature>
<evidence type="ECO:0000256" key="1">
    <source>
        <dbReference type="PROSITE-ProRule" id="PRU00152"/>
    </source>
</evidence>
<feature type="domain" description="PLAT" evidence="3">
    <location>
        <begin position="1377"/>
        <end position="1494"/>
    </location>
</feature>
<proteinExistence type="predicted"/>
<feature type="domain" description="PLAT" evidence="3">
    <location>
        <begin position="2245"/>
        <end position="2370"/>
    </location>
</feature>
<feature type="domain" description="PLAT" evidence="3">
    <location>
        <begin position="1222"/>
        <end position="1340"/>
    </location>
</feature>
<dbReference type="PROSITE" id="PS50095">
    <property type="entry name" value="PLAT"/>
    <property type="match status" value="17"/>
</dbReference>
<feature type="compositionally biased region" description="Low complexity" evidence="2">
    <location>
        <begin position="1792"/>
        <end position="1821"/>
    </location>
</feature>
<dbReference type="PANTHER" id="PTHR45901">
    <property type="entry name" value="PROTEIN CBG12474"/>
    <property type="match status" value="1"/>
</dbReference>
<evidence type="ECO:0000256" key="2">
    <source>
        <dbReference type="SAM" id="MobiDB-lite"/>
    </source>
</evidence>